<sequence>MKETTKLIVNRIFSILSGVVAGAIVIGILERVSNSMHPYPENLDPTDLDAVANHISSLPMSAFITVLFAHAIGALVGGFIASKMAKVQKRSAALFVGLILLVAGVLNLVSIPHPLWFSIADVIIYTPFALLGNEVRKLIFGTTDS</sequence>
<gene>
    <name evidence="2" type="ORF">GCM10007940_01860</name>
</gene>
<evidence type="ECO:0000313" key="2">
    <source>
        <dbReference type="EMBL" id="GLR15571.1"/>
    </source>
</evidence>
<keyword evidence="1" id="KW-0812">Transmembrane</keyword>
<comment type="caution">
    <text evidence="2">The sequence shown here is derived from an EMBL/GenBank/DDBJ whole genome shotgun (WGS) entry which is preliminary data.</text>
</comment>
<feature type="transmembrane region" description="Helical" evidence="1">
    <location>
        <begin position="12"/>
        <end position="29"/>
    </location>
</feature>
<dbReference type="Proteomes" id="UP001156666">
    <property type="component" value="Unassembled WGS sequence"/>
</dbReference>
<protein>
    <submittedName>
        <fullName evidence="2">Uncharacterized protein</fullName>
    </submittedName>
</protein>
<keyword evidence="1" id="KW-1133">Transmembrane helix</keyword>
<reference evidence="2" key="1">
    <citation type="journal article" date="2014" name="Int. J. Syst. Evol. Microbiol.">
        <title>Complete genome sequence of Corynebacterium casei LMG S-19264T (=DSM 44701T), isolated from a smear-ripened cheese.</title>
        <authorList>
            <consortium name="US DOE Joint Genome Institute (JGI-PGF)"/>
            <person name="Walter F."/>
            <person name="Albersmeier A."/>
            <person name="Kalinowski J."/>
            <person name="Ruckert C."/>
        </authorList>
    </citation>
    <scope>NUCLEOTIDE SEQUENCE</scope>
    <source>
        <strain evidence="2">NBRC 108769</strain>
    </source>
</reference>
<keyword evidence="3" id="KW-1185">Reference proteome</keyword>
<feature type="transmembrane region" description="Helical" evidence="1">
    <location>
        <begin position="115"/>
        <end position="132"/>
    </location>
</feature>
<dbReference type="RefSeq" id="WP_235292464.1">
    <property type="nucleotide sequence ID" value="NZ_BSOH01000001.1"/>
</dbReference>
<keyword evidence="1" id="KW-0472">Membrane</keyword>
<accession>A0AA37SJC1</accession>
<evidence type="ECO:0000313" key="3">
    <source>
        <dbReference type="Proteomes" id="UP001156666"/>
    </source>
</evidence>
<name>A0AA37SJC1_9BACT</name>
<dbReference type="EMBL" id="BSOH01000001">
    <property type="protein sequence ID" value="GLR15571.1"/>
    <property type="molecule type" value="Genomic_DNA"/>
</dbReference>
<organism evidence="2 3">
    <name type="scientific">Portibacter lacus</name>
    <dbReference type="NCBI Taxonomy" id="1099794"/>
    <lineage>
        <taxon>Bacteria</taxon>
        <taxon>Pseudomonadati</taxon>
        <taxon>Bacteroidota</taxon>
        <taxon>Saprospiria</taxon>
        <taxon>Saprospirales</taxon>
        <taxon>Haliscomenobacteraceae</taxon>
        <taxon>Portibacter</taxon>
    </lineage>
</organism>
<feature type="transmembrane region" description="Helical" evidence="1">
    <location>
        <begin position="92"/>
        <end position="109"/>
    </location>
</feature>
<proteinExistence type="predicted"/>
<evidence type="ECO:0000256" key="1">
    <source>
        <dbReference type="SAM" id="Phobius"/>
    </source>
</evidence>
<feature type="transmembrane region" description="Helical" evidence="1">
    <location>
        <begin position="58"/>
        <end position="80"/>
    </location>
</feature>
<dbReference type="AlphaFoldDB" id="A0AA37SJC1"/>
<reference evidence="2" key="2">
    <citation type="submission" date="2023-01" db="EMBL/GenBank/DDBJ databases">
        <title>Draft genome sequence of Portibacter lacus strain NBRC 108769.</title>
        <authorList>
            <person name="Sun Q."/>
            <person name="Mori K."/>
        </authorList>
    </citation>
    <scope>NUCLEOTIDE SEQUENCE</scope>
    <source>
        <strain evidence="2">NBRC 108769</strain>
    </source>
</reference>